<evidence type="ECO:0000256" key="4">
    <source>
        <dbReference type="ARBA" id="ARBA00022692"/>
    </source>
</evidence>
<dbReference type="KEGG" id="wfu:AXE80_08120"/>
<evidence type="ECO:0000256" key="2">
    <source>
        <dbReference type="ARBA" id="ARBA00022448"/>
    </source>
</evidence>
<feature type="chain" id="PRO_5008532511" description="SusC/RagA family TonB-linked outer membrane protein" evidence="10">
    <location>
        <begin position="34"/>
        <end position="1035"/>
    </location>
</feature>
<comment type="subcellular location">
    <subcellularLocation>
        <location evidence="1 8">Cell outer membrane</location>
        <topology evidence="1 8">Multi-pass membrane protein</topology>
    </subcellularLocation>
</comment>
<feature type="domain" description="TonB-dependent receptor plug" evidence="12">
    <location>
        <begin position="123"/>
        <end position="229"/>
    </location>
</feature>
<dbReference type="Pfam" id="PF00593">
    <property type="entry name" value="TonB_dep_Rec_b-barrel"/>
    <property type="match status" value="1"/>
</dbReference>
<evidence type="ECO:0000256" key="6">
    <source>
        <dbReference type="ARBA" id="ARBA00023136"/>
    </source>
</evidence>
<keyword evidence="3 8" id="KW-1134">Transmembrane beta strand</keyword>
<organism evidence="13 14">
    <name type="scientific">Wenyingzhuangia fucanilytica</name>
    <dbReference type="NCBI Taxonomy" id="1790137"/>
    <lineage>
        <taxon>Bacteria</taxon>
        <taxon>Pseudomonadati</taxon>
        <taxon>Bacteroidota</taxon>
        <taxon>Flavobacteriia</taxon>
        <taxon>Flavobacteriales</taxon>
        <taxon>Flavobacteriaceae</taxon>
        <taxon>Wenyingzhuangia</taxon>
    </lineage>
</organism>
<dbReference type="EMBL" id="CP014224">
    <property type="protein sequence ID" value="ANW96246.1"/>
    <property type="molecule type" value="Genomic_DNA"/>
</dbReference>
<evidence type="ECO:0000259" key="12">
    <source>
        <dbReference type="Pfam" id="PF07715"/>
    </source>
</evidence>
<dbReference type="InterPro" id="IPR037066">
    <property type="entry name" value="Plug_dom_sf"/>
</dbReference>
<protein>
    <recommendedName>
        <fullName evidence="15">SusC/RagA family TonB-linked outer membrane protein</fullName>
    </recommendedName>
</protein>
<proteinExistence type="inferred from homology"/>
<keyword evidence="4 8" id="KW-0812">Transmembrane</keyword>
<dbReference type="OrthoDB" id="9768177at2"/>
<keyword evidence="5 9" id="KW-0798">TonB box</keyword>
<comment type="similarity">
    <text evidence="8 9">Belongs to the TonB-dependent receptor family.</text>
</comment>
<dbReference type="Gene3D" id="2.170.130.10">
    <property type="entry name" value="TonB-dependent receptor, plug domain"/>
    <property type="match status" value="1"/>
</dbReference>
<dbReference type="AlphaFoldDB" id="A0A1B1Y640"/>
<keyword evidence="7 8" id="KW-0998">Cell outer membrane</keyword>
<accession>A0A1B1Y640</accession>
<dbReference type="InterPro" id="IPR023997">
    <property type="entry name" value="TonB-dep_OMP_SusC/RagA_CS"/>
</dbReference>
<evidence type="ECO:0000313" key="13">
    <source>
        <dbReference type="EMBL" id="ANW96246.1"/>
    </source>
</evidence>
<evidence type="ECO:0000256" key="7">
    <source>
        <dbReference type="ARBA" id="ARBA00023237"/>
    </source>
</evidence>
<keyword evidence="10" id="KW-0732">Signal</keyword>
<keyword evidence="14" id="KW-1185">Reference proteome</keyword>
<evidence type="ECO:0000313" key="14">
    <source>
        <dbReference type="Proteomes" id="UP000092967"/>
    </source>
</evidence>
<dbReference type="InterPro" id="IPR000531">
    <property type="entry name" value="Beta-barrel_TonB"/>
</dbReference>
<gene>
    <name evidence="13" type="ORF">AXE80_08120</name>
</gene>
<dbReference type="InterPro" id="IPR008969">
    <property type="entry name" value="CarboxyPept-like_regulatory"/>
</dbReference>
<evidence type="ECO:0000256" key="1">
    <source>
        <dbReference type="ARBA" id="ARBA00004571"/>
    </source>
</evidence>
<keyword evidence="6 8" id="KW-0472">Membrane</keyword>
<dbReference type="Pfam" id="PF07715">
    <property type="entry name" value="Plug"/>
    <property type="match status" value="1"/>
</dbReference>
<dbReference type="SUPFAM" id="SSF49464">
    <property type="entry name" value="Carboxypeptidase regulatory domain-like"/>
    <property type="match status" value="1"/>
</dbReference>
<dbReference type="InterPro" id="IPR023996">
    <property type="entry name" value="TonB-dep_OMP_SusC/RagA"/>
</dbReference>
<dbReference type="STRING" id="1790137.AXE80_08120"/>
<dbReference type="Pfam" id="PF13715">
    <property type="entry name" value="CarbopepD_reg_2"/>
    <property type="match status" value="1"/>
</dbReference>
<reference evidence="13 14" key="1">
    <citation type="submission" date="2016-02" db="EMBL/GenBank/DDBJ databases">
        <authorList>
            <person name="Wen L."/>
            <person name="He K."/>
            <person name="Yang H."/>
        </authorList>
    </citation>
    <scope>NUCLEOTIDE SEQUENCE [LARGE SCALE GENOMIC DNA]</scope>
    <source>
        <strain evidence="13 14">CZ1127</strain>
    </source>
</reference>
<dbReference type="PROSITE" id="PS52016">
    <property type="entry name" value="TONB_DEPENDENT_REC_3"/>
    <property type="match status" value="1"/>
</dbReference>
<keyword evidence="2 8" id="KW-0813">Transport</keyword>
<dbReference type="GO" id="GO:0009279">
    <property type="term" value="C:cell outer membrane"/>
    <property type="evidence" value="ECO:0007669"/>
    <property type="project" value="UniProtKB-SubCell"/>
</dbReference>
<evidence type="ECO:0008006" key="15">
    <source>
        <dbReference type="Google" id="ProtNLM"/>
    </source>
</evidence>
<dbReference type="Gene3D" id="2.60.40.1120">
    <property type="entry name" value="Carboxypeptidase-like, regulatory domain"/>
    <property type="match status" value="1"/>
</dbReference>
<dbReference type="InterPro" id="IPR012910">
    <property type="entry name" value="Plug_dom"/>
</dbReference>
<dbReference type="NCBIfam" id="TIGR04056">
    <property type="entry name" value="OMP_RagA_SusC"/>
    <property type="match status" value="1"/>
</dbReference>
<dbReference type="NCBIfam" id="TIGR04057">
    <property type="entry name" value="SusC_RagA_signa"/>
    <property type="match status" value="1"/>
</dbReference>
<evidence type="ECO:0000256" key="5">
    <source>
        <dbReference type="ARBA" id="ARBA00023077"/>
    </source>
</evidence>
<feature type="signal peptide" evidence="10">
    <location>
        <begin position="1"/>
        <end position="33"/>
    </location>
</feature>
<dbReference type="Gene3D" id="2.40.170.20">
    <property type="entry name" value="TonB-dependent receptor, beta-barrel domain"/>
    <property type="match status" value="1"/>
</dbReference>
<evidence type="ECO:0000256" key="9">
    <source>
        <dbReference type="RuleBase" id="RU003357"/>
    </source>
</evidence>
<evidence type="ECO:0000259" key="11">
    <source>
        <dbReference type="Pfam" id="PF00593"/>
    </source>
</evidence>
<dbReference type="Proteomes" id="UP000092967">
    <property type="component" value="Chromosome"/>
</dbReference>
<name>A0A1B1Y640_9FLAO</name>
<sequence length="1035" mass="114137">MKKFKNIKNKNLKRGFFFLMFLMISGMSEKIYAQTVTGVVISAEDKLPLIGATVQKVGTNQITITDFDGQYTIKATEGDIIKFSYLGMKPKTLTIRSKTLNVALEIEADALDEVVLIGYGEVKKKEVTGAVARVKAEEIENIVTSDLGNALQGQVAGVNVVSSAEPGGDSEILIRGVTSLTGSNQPLYVVDGVMQESDPRIPPNVIESIDVLKDAASTAIYGTRGAGGVILITTKQGKEGVLKVTLNSNYGIQSLNGTPTRLMDANQQLFSILVQKRNTNSLGLGDDELDLGFSLRPSSYQNNTNLYDYVVIDNQPTQTHTLSVSGGTKEVKYDVTAGYFKQEGSLVNSDFERFNIRANTGYNKGKWDIKAIVAVTSEEKVQSPGGLITQTIKYSPLQEDLRDNDPNETLETLGGASGNVLGWVLDSFQNENVLNTLRASTTFNASYSFTKNLKVTSRVGTSHYYTYQHEFNPYQEVVDVFGNLRSPVQSSGVQNTALKRLSNTFDLFANYNLKINKDHKLTFTLGTSYEKYSSESFSAEGFGVADNSVKVLGGTTLSPIVGSGSNYTNRTFGLLYRLQYNYKDKYIFSSSIRRDASSRFPSDARSAIFPSTSFAWNVSDEDFWSSSLKSVVNNLRLRASYGEVGNERVGNYLYQPTVTTDYQYVYGRDGNDNLTNGSIQNGYANDQLKWETSVQTNFGLDLGLYKNKFTLSAEYYHKTNNDMLFPIELAGSTGASNNSTIVLNIGNMTNQGVELAGRYRDNIGNLKFNMAATFATNKNRVTSLDGFGRFTLTNDSGLISGARDESQVTAIAKGYEAGAFFIYGTDGVINTSERLAEYQKINPAARMGDLYIVDANKDGQITNDDRTYHGSGLPDFEVGYNFNANYKNFDFSMNWYAALGHEIMNGAKATAFGYGRHEDLIYQWSEVNQNTPVPAFKDLIKNHPTYNGNTDLWLEDGDYLRLKAITLGYSLSKKTLESLGGISRLRFYLTAQNPITFTKYTGYDPAVGGNVSRRGLDKGNYPITSSYMIGLNLNF</sequence>
<dbReference type="RefSeq" id="WP_068826166.1">
    <property type="nucleotide sequence ID" value="NZ_CP014224.1"/>
</dbReference>
<feature type="domain" description="TonB-dependent receptor-like beta-barrel" evidence="11">
    <location>
        <begin position="403"/>
        <end position="891"/>
    </location>
</feature>
<evidence type="ECO:0000256" key="10">
    <source>
        <dbReference type="SAM" id="SignalP"/>
    </source>
</evidence>
<dbReference type="InterPro" id="IPR036942">
    <property type="entry name" value="Beta-barrel_TonB_sf"/>
</dbReference>
<evidence type="ECO:0000256" key="8">
    <source>
        <dbReference type="PROSITE-ProRule" id="PRU01360"/>
    </source>
</evidence>
<dbReference type="InterPro" id="IPR039426">
    <property type="entry name" value="TonB-dep_rcpt-like"/>
</dbReference>
<dbReference type="SUPFAM" id="SSF56935">
    <property type="entry name" value="Porins"/>
    <property type="match status" value="1"/>
</dbReference>
<evidence type="ECO:0000256" key="3">
    <source>
        <dbReference type="ARBA" id="ARBA00022452"/>
    </source>
</evidence>